<name>A0A227KK34_9BURK</name>
<dbReference type="PIRSF" id="PIRSF001267">
    <property type="entry name" value="Pyrophosphatase_GppA_Ppx"/>
    <property type="match status" value="1"/>
</dbReference>
<feature type="domain" description="Ppx/GppA phosphatase N-terminal" evidence="2">
    <location>
        <begin position="31"/>
        <end position="298"/>
    </location>
</feature>
<dbReference type="PANTHER" id="PTHR30005:SF0">
    <property type="entry name" value="RETROGRADE REGULATION PROTEIN 2"/>
    <property type="match status" value="1"/>
</dbReference>
<dbReference type="FunFam" id="3.30.420.40:FF:000023">
    <property type="entry name" value="Guanosine-5'-triphosphate,3'-diphosphate pyrophosphatase"/>
    <property type="match status" value="1"/>
</dbReference>
<sequence>MRLAAIDLGSNSFRLEIARVEKEVIISEGSWKETVRLAGGIDSEGNLTEEAQERALKALARIAEKIEGFPRSQIRAVGTQTLRSAKNSREFIEKAERVLGCKIEILRGKEEARLVYEGCSFALPQSDKKRLIVDIGGASTECVIGHVKDVLEADSFHVGCVNTSVTFFKNGIITPAMMQKAQLSAEAEFDSSIEKFFRCGWQEAFGSSGTASAVSLILHDQGWTDGTITLEALLKLKYAMLEFGNTSSFKFVGMKDDRREVLAGGVCVLLAIFNKFKLKSMKLADGALRYGILYDLAGRKLDKDPRAASVHSLMLRMHVDEEQASRVAKVAEELYKKIEPSVSPEELKELAWAADLHEIGLSLSRSDYHKHSEYLIRNSDIPGFSRSEQEKLAAIVLAHRGNLKKVASFLADRSIAEKILALRLAVIFCHAKIDTDLPPIQLFSGADGFMMSIPKNWLTEHPLTEYLLGQEKEIWAKVGIKFEIYTR</sequence>
<evidence type="ECO:0000313" key="5">
    <source>
        <dbReference type="Proteomes" id="UP000214610"/>
    </source>
</evidence>
<dbReference type="InterPro" id="IPR048950">
    <property type="entry name" value="Ppx_GppA_C"/>
</dbReference>
<keyword evidence="1" id="KW-0378">Hydrolase</keyword>
<dbReference type="InterPro" id="IPR043129">
    <property type="entry name" value="ATPase_NBD"/>
</dbReference>
<keyword evidence="5" id="KW-1185">Reference proteome</keyword>
<feature type="domain" description="Ppx/GppA phosphatase C-terminal" evidence="3">
    <location>
        <begin position="306"/>
        <end position="472"/>
    </location>
</feature>
<dbReference type="SUPFAM" id="SSF53067">
    <property type="entry name" value="Actin-like ATPase domain"/>
    <property type="match status" value="2"/>
</dbReference>
<dbReference type="Gene3D" id="3.30.420.150">
    <property type="entry name" value="Exopolyphosphatase. Domain 2"/>
    <property type="match status" value="1"/>
</dbReference>
<dbReference type="InterPro" id="IPR030673">
    <property type="entry name" value="PyroPPase_GppA_Ppx"/>
</dbReference>
<evidence type="ECO:0000313" key="4">
    <source>
        <dbReference type="EMBL" id="OXE47278.1"/>
    </source>
</evidence>
<proteinExistence type="predicted"/>
<dbReference type="RefSeq" id="WP_066594361.1">
    <property type="nucleotide sequence ID" value="NZ_CP065313.1"/>
</dbReference>
<gene>
    <name evidence="4" type="ORF">ADH67_08960</name>
</gene>
<dbReference type="GO" id="GO:0016462">
    <property type="term" value="F:pyrophosphatase activity"/>
    <property type="evidence" value="ECO:0007669"/>
    <property type="project" value="TreeGrafter"/>
</dbReference>
<dbReference type="SUPFAM" id="SSF109604">
    <property type="entry name" value="HD-domain/PDEase-like"/>
    <property type="match status" value="1"/>
</dbReference>
<evidence type="ECO:0000259" key="2">
    <source>
        <dbReference type="Pfam" id="PF02541"/>
    </source>
</evidence>
<dbReference type="Pfam" id="PF02541">
    <property type="entry name" value="Ppx-GppA"/>
    <property type="match status" value="1"/>
</dbReference>
<accession>A0A227KK34</accession>
<dbReference type="Gene3D" id="1.10.3210.10">
    <property type="entry name" value="Hypothetical protein af1432"/>
    <property type="match status" value="1"/>
</dbReference>
<dbReference type="Gene3D" id="3.30.420.40">
    <property type="match status" value="1"/>
</dbReference>
<organism evidence="4 5">
    <name type="scientific">Turicimonas muris</name>
    <dbReference type="NCBI Taxonomy" id="1796652"/>
    <lineage>
        <taxon>Bacteria</taxon>
        <taxon>Pseudomonadati</taxon>
        <taxon>Pseudomonadota</taxon>
        <taxon>Betaproteobacteria</taxon>
        <taxon>Burkholderiales</taxon>
        <taxon>Sutterellaceae</taxon>
        <taxon>Turicimonas</taxon>
    </lineage>
</organism>
<dbReference type="AlphaFoldDB" id="A0A227KK34"/>
<dbReference type="InterPro" id="IPR003695">
    <property type="entry name" value="Ppx_GppA_N"/>
</dbReference>
<dbReference type="InterPro" id="IPR050273">
    <property type="entry name" value="GppA/Ppx_hydrolase"/>
</dbReference>
<comment type="caution">
    <text evidence="4">The sequence shown here is derived from an EMBL/GenBank/DDBJ whole genome shotgun (WGS) entry which is preliminary data.</text>
</comment>
<dbReference type="EMBL" id="NHMP01000005">
    <property type="protein sequence ID" value="OXE47278.1"/>
    <property type="molecule type" value="Genomic_DNA"/>
</dbReference>
<dbReference type="GeneID" id="78362236"/>
<dbReference type="Proteomes" id="UP000214610">
    <property type="component" value="Unassembled WGS sequence"/>
</dbReference>
<dbReference type="Pfam" id="PF21447">
    <property type="entry name" value="Ppx-GppA_III"/>
    <property type="match status" value="1"/>
</dbReference>
<reference evidence="5" key="1">
    <citation type="submission" date="2017-05" db="EMBL/GenBank/DDBJ databases">
        <title>Improved OligoMM genomes.</title>
        <authorList>
            <person name="Garzetti D."/>
        </authorList>
    </citation>
    <scope>NUCLEOTIDE SEQUENCE [LARGE SCALE GENOMIC DNA]</scope>
    <source>
        <strain evidence="5">YL45</strain>
    </source>
</reference>
<protein>
    <submittedName>
        <fullName evidence="4">Exopolyphosphatase</fullName>
    </submittedName>
</protein>
<dbReference type="PANTHER" id="PTHR30005">
    <property type="entry name" value="EXOPOLYPHOSPHATASE"/>
    <property type="match status" value="1"/>
</dbReference>
<evidence type="ECO:0000259" key="3">
    <source>
        <dbReference type="Pfam" id="PF21447"/>
    </source>
</evidence>
<dbReference type="CDD" id="cd24053">
    <property type="entry name" value="ASKHA_NBD_EcPPX-GppA-like"/>
    <property type="match status" value="1"/>
</dbReference>
<evidence type="ECO:0000256" key="1">
    <source>
        <dbReference type="ARBA" id="ARBA00022801"/>
    </source>
</evidence>